<feature type="compositionally biased region" description="Acidic residues" evidence="9">
    <location>
        <begin position="240"/>
        <end position="250"/>
    </location>
</feature>
<dbReference type="InterPro" id="IPR002423">
    <property type="entry name" value="Cpn60/GroEL/TCP-1"/>
</dbReference>
<reference evidence="11 12" key="1">
    <citation type="submission" date="2020-02" db="EMBL/GenBank/DDBJ databases">
        <authorList>
            <person name="Ma Q."/>
            <person name="Huang Y."/>
            <person name="Song X."/>
            <person name="Pei D."/>
        </authorList>
    </citation>
    <scope>NUCLEOTIDE SEQUENCE [LARGE SCALE GENOMIC DNA]</scope>
    <source>
        <strain evidence="11">Sxm20200214</strain>
        <tissue evidence="11">Leaf</tissue>
    </source>
</reference>
<dbReference type="PANTHER" id="PTHR45748">
    <property type="entry name" value="1-PHOSPHATIDYLINOSITOL 3-PHOSPHATE 5-KINASE-RELATED"/>
    <property type="match status" value="1"/>
</dbReference>
<evidence type="ECO:0000256" key="5">
    <source>
        <dbReference type="ARBA" id="ARBA00022840"/>
    </source>
</evidence>
<keyword evidence="2 8" id="KW-0808">Transferase</keyword>
<dbReference type="InterPro" id="IPR027484">
    <property type="entry name" value="PInositol-4-P-5-kinase_N"/>
</dbReference>
<dbReference type="GO" id="GO:0000285">
    <property type="term" value="F:1-phosphatidylinositol-3-phosphate 5-kinase activity"/>
    <property type="evidence" value="ECO:0007669"/>
    <property type="project" value="UniProtKB-EC"/>
</dbReference>
<keyword evidence="12" id="KW-1185">Reference proteome</keyword>
<dbReference type="InterPro" id="IPR002498">
    <property type="entry name" value="PInositol-4-P-4/5-kinase_core"/>
</dbReference>
<proteinExistence type="predicted"/>
<dbReference type="FunFam" id="3.30.800.10:FF:000008">
    <property type="entry name" value="Putative 1-phosphatidylinositol-3-phosphate 5-kinase FAB1D"/>
    <property type="match status" value="1"/>
</dbReference>
<dbReference type="Pfam" id="PF01504">
    <property type="entry name" value="PIP5K"/>
    <property type="match status" value="1"/>
</dbReference>
<dbReference type="OrthoDB" id="158357at2759"/>
<dbReference type="CDD" id="cd17300">
    <property type="entry name" value="PIPKc_PIKfyve"/>
    <property type="match status" value="1"/>
</dbReference>
<dbReference type="PROSITE" id="PS51455">
    <property type="entry name" value="PIPK"/>
    <property type="match status" value="1"/>
</dbReference>
<keyword evidence="4 8" id="KW-0418">Kinase</keyword>
<dbReference type="FunFam" id="3.50.7.10:FF:000007">
    <property type="entry name" value="1-phosphatidylinositol 3-phosphate 5-kinase isoform X1"/>
    <property type="match status" value="1"/>
</dbReference>
<dbReference type="Pfam" id="PF00118">
    <property type="entry name" value="Cpn60_TCP1"/>
    <property type="match status" value="1"/>
</dbReference>
<dbReference type="FunFam" id="3.30.810.10:FF:000001">
    <property type="entry name" value="1-phosphatidylinositol 3-phosphate 5-kinase FAB1"/>
    <property type="match status" value="1"/>
</dbReference>
<dbReference type="EC" id="2.7.1.150" evidence="1"/>
<dbReference type="EMBL" id="JAAMPC010000016">
    <property type="protein sequence ID" value="KAG2251125.1"/>
    <property type="molecule type" value="Genomic_DNA"/>
</dbReference>
<dbReference type="InterPro" id="IPR044769">
    <property type="entry name" value="PIKfyve_PIPKc"/>
</dbReference>
<dbReference type="Proteomes" id="UP000886595">
    <property type="component" value="Unassembled WGS sequence"/>
</dbReference>
<dbReference type="InterPro" id="IPR027483">
    <property type="entry name" value="PInositol-4-P-4/5-kinase_C_sf"/>
</dbReference>
<dbReference type="GO" id="GO:0046854">
    <property type="term" value="P:phosphatidylinositol phosphate biosynthetic process"/>
    <property type="evidence" value="ECO:0007669"/>
    <property type="project" value="TreeGrafter"/>
</dbReference>
<keyword evidence="5 8" id="KW-0067">ATP-binding</keyword>
<feature type="region of interest" description="Disordered" evidence="9">
    <location>
        <begin position="1040"/>
        <end position="1062"/>
    </location>
</feature>
<evidence type="ECO:0000256" key="6">
    <source>
        <dbReference type="ARBA" id="ARBA00023464"/>
    </source>
</evidence>
<comment type="subunit">
    <text evidence="6">Component of the PI(3,5)P2 regulatory complex at least composed of ATG18, SAC/FIG4, FAB1 and VAC14.</text>
</comment>
<accession>A0A8X7PH19</accession>
<evidence type="ECO:0000256" key="4">
    <source>
        <dbReference type="ARBA" id="ARBA00022777"/>
    </source>
</evidence>
<protein>
    <recommendedName>
        <fullName evidence="1">1-phosphatidylinositol-3-phosphate 5-kinase</fullName>
        <ecNumber evidence="1">2.7.1.150</ecNumber>
    </recommendedName>
    <alternativeName>
        <fullName evidence="7">Phosphatidylinositol 3-phosphate 5-kinase type III</fullName>
    </alternativeName>
</protein>
<dbReference type="PANTHER" id="PTHR45748:SF4">
    <property type="entry name" value="1-PHOSPHATIDYLINOSITOL-3-PHOSPHATE 5-KINASE FAB1D-RELATED"/>
    <property type="match status" value="1"/>
</dbReference>
<feature type="region of interest" description="Disordered" evidence="9">
    <location>
        <begin position="665"/>
        <end position="710"/>
    </location>
</feature>
<comment type="caution">
    <text evidence="11">The sequence shown here is derived from an EMBL/GenBank/DDBJ whole genome shotgun (WGS) entry which is preliminary data.</text>
</comment>
<evidence type="ECO:0000256" key="1">
    <source>
        <dbReference type="ARBA" id="ARBA00012009"/>
    </source>
</evidence>
<dbReference type="InterPro" id="IPR027409">
    <property type="entry name" value="GroEL-like_apical_dom_sf"/>
</dbReference>
<dbReference type="Gene3D" id="3.50.7.10">
    <property type="entry name" value="GroEL"/>
    <property type="match status" value="1"/>
</dbReference>
<feature type="domain" description="PIPK" evidence="10">
    <location>
        <begin position="1230"/>
        <end position="1557"/>
    </location>
</feature>
<evidence type="ECO:0000313" key="12">
    <source>
        <dbReference type="Proteomes" id="UP000886595"/>
    </source>
</evidence>
<evidence type="ECO:0000313" key="11">
    <source>
        <dbReference type="EMBL" id="KAG2251125.1"/>
    </source>
</evidence>
<dbReference type="GO" id="GO:0005524">
    <property type="term" value="F:ATP binding"/>
    <property type="evidence" value="ECO:0007669"/>
    <property type="project" value="UniProtKB-UniRule"/>
</dbReference>
<evidence type="ECO:0000256" key="3">
    <source>
        <dbReference type="ARBA" id="ARBA00022741"/>
    </source>
</evidence>
<dbReference type="Gene3D" id="3.30.810.10">
    <property type="entry name" value="2-Layer Sandwich"/>
    <property type="match status" value="1"/>
</dbReference>
<dbReference type="SUPFAM" id="SSF52029">
    <property type="entry name" value="GroEL apical domain-like"/>
    <property type="match status" value="1"/>
</dbReference>
<dbReference type="CDD" id="cd03334">
    <property type="entry name" value="Fab1_TCP"/>
    <property type="match status" value="1"/>
</dbReference>
<feature type="compositionally biased region" description="Acidic residues" evidence="9">
    <location>
        <begin position="1081"/>
        <end position="1090"/>
    </location>
</feature>
<gene>
    <name evidence="11" type="ORF">Bca52824_081261</name>
</gene>
<feature type="compositionally biased region" description="Basic and acidic residues" evidence="9">
    <location>
        <begin position="676"/>
        <end position="688"/>
    </location>
</feature>
<evidence type="ECO:0000256" key="9">
    <source>
        <dbReference type="SAM" id="MobiDB-lite"/>
    </source>
</evidence>
<evidence type="ECO:0000256" key="2">
    <source>
        <dbReference type="ARBA" id="ARBA00022679"/>
    </source>
</evidence>
<feature type="region of interest" description="Disordered" evidence="9">
    <location>
        <begin position="224"/>
        <end position="285"/>
    </location>
</feature>
<organism evidence="11 12">
    <name type="scientific">Brassica carinata</name>
    <name type="common">Ethiopian mustard</name>
    <name type="synonym">Abyssinian cabbage</name>
    <dbReference type="NCBI Taxonomy" id="52824"/>
    <lineage>
        <taxon>Eukaryota</taxon>
        <taxon>Viridiplantae</taxon>
        <taxon>Streptophyta</taxon>
        <taxon>Embryophyta</taxon>
        <taxon>Tracheophyta</taxon>
        <taxon>Spermatophyta</taxon>
        <taxon>Magnoliopsida</taxon>
        <taxon>eudicotyledons</taxon>
        <taxon>Gunneridae</taxon>
        <taxon>Pentapetalae</taxon>
        <taxon>rosids</taxon>
        <taxon>malvids</taxon>
        <taxon>Brassicales</taxon>
        <taxon>Brassicaceae</taxon>
        <taxon>Brassiceae</taxon>
        <taxon>Brassica</taxon>
    </lineage>
</organism>
<keyword evidence="3 8" id="KW-0547">Nucleotide-binding</keyword>
<sequence length="1573" mass="178238">MHFVSIHSLHRLKTTLRGLLSFRGRRTNPPTSLALFYFTKESTISSSSTYFWKTLQRMKIISFIELKFDLSVRFDSFRIHRSLVSTTENDHKYPLRFTFTSTRQDLRTLSLWYVSCSVLTAESCFQKPFSDSVYLTIWFDDFVLLGECSVDGNSYERGNEDECSSHGSQEDVDSPLKDKKVDRQYTLERKSKSMPSDIQRDIYILGEKSIDNGVESVQFLSDREDDGAEMDAPPIWEPPEPLDPEDELEDAAAAAAADECCDGSKRAGSSSLEESKDGSSNQRKFNEENRRAMLAVANSKFNFIVSQLIQSAGFSLEEGESWSAIVARLCWEAASLLKPDIDGKPVDPAEYIKVKCIATGSCNERPCFQKHAALKQMPTKYEHPRIMLVEGVLGQPLSGFSSLQSMDKDNDVYVKPVVDIIAALKPDVMLVEKSVSRDIQLSINEQKVTLVLDMKLHRLQRISRCIGSPIIPLESLSSQKLKHCDSFRIEKIVEEHNAVGDAEKKPTKTLMFLEGCPTRLGCTILLKGSHSERLKKVKEVVQDSFNLAYHLILEASFLADRQTMFSTIFPKQATLCVMETEKVPLSPPGKSSFETIDIPFSNGFDERSIQINGESDGEKAENWDSGGDHVFSHEPYNPVIFTGFSSLSAKLSKYFGLVENPESVPVTMDTDANSSHTEDATEKDERPLLLDPGLPVNTNSDDGERSPAENDIETTLESQSILVLVSKRNASKGMMCDQSHFSHIKFYKHFDVRLDRFLRDMFSQRSQCRTCGETPEAHLYYYAHQNKQLTIQIKRISVPKCLPGEAKGKIWMWSRCGKCKTKNGTRKSTKRVLISTAARSLSFGKFLELSFTQQTFLNRLCSCGHSLDKDFLHFFGLGSMVAMLSYSQVTSYTVSLPPMMLEPSIFIEVGWLEKEFHGVFTKGISLFEDAASFLKRLRSQFTNSDLSYQCALKLLSNVDELLNHERRLFQENIKISFENAKTMDDVSHKLLRLNRMRWELLFQALTWNYRLQSLVLSNRLLPSSGEKNINEEGVETNLEAGLTRYENKDKVSDSGSNEGMDEPLVEDKEIPIVGASVGDNDQMEESEDNELQTLSSPGPDTTSPINDHFDTHLAVNIHSANEQELIPDSGDPPDGKVAASNGSHILGWDEWFWLPFEDLRSKPIVDVEKEYLLKFEYVNNFTKENLHAVNQIITEEGSRLRISLRDEDFIVSDYEDEVSSLIACALAHLSNADNRLPLSRCIHGSLEGFLDKDQDSKQTVDREVSRFSSESTSRLEIPPPEVLVTFGSLKSVGKPKYSIVCLYADDFRDLRKRCCSSELDYIASLSRCKPWDAKGGKSKSVFAKTLDDRFIVKEIKKTEYESFVTFAPEYFKYMKDSYDLGNQTCLAKVLGIYQVTVRQPKSGKETRHDLMVMENLSFGRKITRQYDLKGALHARFTATSANGAEDVLLDQNFVNDMNKSPLYVSKTSKQNLQRAVYNDTAFLTSINVMDYSLLVGVDDESHELVCGIIDYLRQYTWDKQLETWVKSSLVVPKNVQPTVISPIDYKTRFRKFMKTHFLCVPDQWCVQSKESDS</sequence>
<evidence type="ECO:0000256" key="7">
    <source>
        <dbReference type="ARBA" id="ARBA00077223"/>
    </source>
</evidence>
<feature type="region of interest" description="Disordered" evidence="9">
    <location>
        <begin position="1079"/>
        <end position="1103"/>
    </location>
</feature>
<feature type="compositionally biased region" description="Polar residues" evidence="9">
    <location>
        <begin position="1091"/>
        <end position="1103"/>
    </location>
</feature>
<feature type="region of interest" description="Disordered" evidence="9">
    <location>
        <begin position="156"/>
        <end position="178"/>
    </location>
</feature>
<dbReference type="SMART" id="SM00330">
    <property type="entry name" value="PIPKc"/>
    <property type="match status" value="1"/>
</dbReference>
<dbReference type="GO" id="GO:0010008">
    <property type="term" value="C:endosome membrane"/>
    <property type="evidence" value="ECO:0007669"/>
    <property type="project" value="TreeGrafter"/>
</dbReference>
<dbReference type="Gene3D" id="3.30.800.10">
    <property type="entry name" value="Phosphatidylinositol Phosphate Kinase II Beta"/>
    <property type="match status" value="1"/>
</dbReference>
<dbReference type="SUPFAM" id="SSF56104">
    <property type="entry name" value="SAICAR synthase-like"/>
    <property type="match status" value="1"/>
</dbReference>
<name>A0A8X7PH19_BRACI</name>
<evidence type="ECO:0000256" key="8">
    <source>
        <dbReference type="PROSITE-ProRule" id="PRU00781"/>
    </source>
</evidence>
<evidence type="ECO:0000259" key="10">
    <source>
        <dbReference type="PROSITE" id="PS51455"/>
    </source>
</evidence>